<dbReference type="AlphaFoldDB" id="W6YZ35"/>
<proteinExistence type="predicted"/>
<dbReference type="KEGG" id="bor:COCMIDRAFT_97663"/>
<dbReference type="EMBL" id="KI964000">
    <property type="protein sequence ID" value="EUC44637.1"/>
    <property type="molecule type" value="Genomic_DNA"/>
</dbReference>
<evidence type="ECO:0000313" key="2">
    <source>
        <dbReference type="Proteomes" id="UP000054032"/>
    </source>
</evidence>
<reference evidence="1 2" key="1">
    <citation type="journal article" date="2013" name="PLoS Genet.">
        <title>Comparative genome structure, secondary metabolite, and effector coding capacity across Cochliobolus pathogens.</title>
        <authorList>
            <person name="Condon B.J."/>
            <person name="Leng Y."/>
            <person name="Wu D."/>
            <person name="Bushley K.E."/>
            <person name="Ohm R.A."/>
            <person name="Otillar R."/>
            <person name="Martin J."/>
            <person name="Schackwitz W."/>
            <person name="Grimwood J."/>
            <person name="MohdZainudin N."/>
            <person name="Xue C."/>
            <person name="Wang R."/>
            <person name="Manning V.A."/>
            <person name="Dhillon B."/>
            <person name="Tu Z.J."/>
            <person name="Steffenson B.J."/>
            <person name="Salamov A."/>
            <person name="Sun H."/>
            <person name="Lowry S."/>
            <person name="LaButti K."/>
            <person name="Han J."/>
            <person name="Copeland A."/>
            <person name="Lindquist E."/>
            <person name="Barry K."/>
            <person name="Schmutz J."/>
            <person name="Baker S.E."/>
            <person name="Ciuffetti L.M."/>
            <person name="Grigoriev I.V."/>
            <person name="Zhong S."/>
            <person name="Turgeon B.G."/>
        </authorList>
    </citation>
    <scope>NUCLEOTIDE SEQUENCE [LARGE SCALE GENOMIC DNA]</scope>
    <source>
        <strain evidence="1 2">ATCC 44560</strain>
    </source>
</reference>
<dbReference type="HOGENOM" id="CLU_067131_0_0_1"/>
<evidence type="ECO:0008006" key="3">
    <source>
        <dbReference type="Google" id="ProtNLM"/>
    </source>
</evidence>
<gene>
    <name evidence="1" type="ORF">COCMIDRAFT_97663</name>
</gene>
<dbReference type="STRING" id="930090.W6YZ35"/>
<keyword evidence="2" id="KW-1185">Reference proteome</keyword>
<dbReference type="eggNOG" id="ENOG502STT9">
    <property type="taxonomic scope" value="Eukaryota"/>
</dbReference>
<dbReference type="GeneID" id="19129104"/>
<protein>
    <recommendedName>
        <fullName evidence="3">Caspase family p20 domain-containing protein</fullName>
    </recommendedName>
</protein>
<dbReference type="RefSeq" id="XP_007688847.1">
    <property type="nucleotide sequence ID" value="XM_007690657.1"/>
</dbReference>
<organism evidence="1 2">
    <name type="scientific">Bipolaris oryzae ATCC 44560</name>
    <dbReference type="NCBI Taxonomy" id="930090"/>
    <lineage>
        <taxon>Eukaryota</taxon>
        <taxon>Fungi</taxon>
        <taxon>Dikarya</taxon>
        <taxon>Ascomycota</taxon>
        <taxon>Pezizomycotina</taxon>
        <taxon>Dothideomycetes</taxon>
        <taxon>Pleosporomycetidae</taxon>
        <taxon>Pleosporales</taxon>
        <taxon>Pleosporineae</taxon>
        <taxon>Pleosporaceae</taxon>
        <taxon>Bipolaris</taxon>
    </lineage>
</organism>
<name>W6YZ35_COCMI</name>
<sequence length="354" mass="39743">MSGPAPPHAWKDPKKASAETFQTELETAVISGIGYRIRRDYKKMSAVLIHSEDDTGCDDLEEQLAETLRNFYSIDNIKRLLLGNGNPYLAISRVINELADTGYTGKGCLVILVFASQGQVHSKANTDPFRGPEDRLVFGADGNSRTRGFDWKTATFALSEEDCEILHIMDCCYAEDMEADAEVLAAATETISADGNKCFVKALITALRDFAPEPFSIYSLHQALVLNRTDLNLECIPFYQKRENRSSIVLGGWTGQVPAHKPDSPRILLTVHIEEDLNMRDIEDWKEWLEDLLPRSVMNMEIKLEGVWNAWSSVLLISLPISVWTQLDRCNTALHYVGQVTSHNRLLEQVAPKK</sequence>
<dbReference type="OrthoDB" id="3688820at2759"/>
<accession>W6YZ35</accession>
<evidence type="ECO:0000313" key="1">
    <source>
        <dbReference type="EMBL" id="EUC44637.1"/>
    </source>
</evidence>
<dbReference type="Proteomes" id="UP000054032">
    <property type="component" value="Unassembled WGS sequence"/>
</dbReference>